<dbReference type="Gene3D" id="3.30.70.330">
    <property type="match status" value="1"/>
</dbReference>
<keyword evidence="12" id="KW-1185">Reference proteome</keyword>
<dbReference type="GO" id="GO:0005685">
    <property type="term" value="C:U1 snRNP"/>
    <property type="evidence" value="ECO:0007669"/>
    <property type="project" value="TreeGrafter"/>
</dbReference>
<dbReference type="GO" id="GO:0030619">
    <property type="term" value="F:U1 snRNA binding"/>
    <property type="evidence" value="ECO:0007669"/>
    <property type="project" value="InterPro"/>
</dbReference>
<evidence type="ECO:0000256" key="2">
    <source>
        <dbReference type="ARBA" id="ARBA00004642"/>
    </source>
</evidence>
<dbReference type="Proteomes" id="UP000605846">
    <property type="component" value="Unassembled WGS sequence"/>
</dbReference>
<feature type="coiled-coil region" evidence="8">
    <location>
        <begin position="58"/>
        <end position="85"/>
    </location>
</feature>
<keyword evidence="5" id="KW-0539">Nucleus</keyword>
<evidence type="ECO:0000256" key="4">
    <source>
        <dbReference type="ARBA" id="ARBA00022884"/>
    </source>
</evidence>
<dbReference type="CDD" id="cd12236">
    <property type="entry name" value="RRM_snRNP70"/>
    <property type="match status" value="1"/>
</dbReference>
<accession>A0A8H7ELW3</accession>
<dbReference type="Pfam" id="PF00076">
    <property type="entry name" value="RRM_1"/>
    <property type="match status" value="1"/>
</dbReference>
<evidence type="ECO:0000256" key="7">
    <source>
        <dbReference type="PROSITE-ProRule" id="PRU00176"/>
    </source>
</evidence>
<dbReference type="PANTHER" id="PTHR13952">
    <property type="entry name" value="U1 SMALL NUCLEAR RIBONUCLEOPROTEIN 70 KD"/>
    <property type="match status" value="1"/>
</dbReference>
<dbReference type="InterPro" id="IPR000504">
    <property type="entry name" value="RRM_dom"/>
</dbReference>
<feature type="compositionally biased region" description="Basic and acidic residues" evidence="9">
    <location>
        <begin position="266"/>
        <end position="297"/>
    </location>
</feature>
<dbReference type="GO" id="GO:0071004">
    <property type="term" value="C:U2-type prespliceosome"/>
    <property type="evidence" value="ECO:0007669"/>
    <property type="project" value="TreeGrafter"/>
</dbReference>
<name>A0A8H7ELW3_9FUNG</name>
<dbReference type="AlphaFoldDB" id="A0A8H7ELW3"/>
<dbReference type="InterPro" id="IPR034143">
    <property type="entry name" value="snRNP70_RRM"/>
</dbReference>
<comment type="caution">
    <text evidence="11">The sequence shown here is derived from an EMBL/GenBank/DDBJ whole genome shotgun (WGS) entry which is preliminary data.</text>
</comment>
<feature type="region of interest" description="Disordered" evidence="9">
    <location>
        <begin position="185"/>
        <end position="297"/>
    </location>
</feature>
<dbReference type="SUPFAM" id="SSF54928">
    <property type="entry name" value="RNA-binding domain, RBD"/>
    <property type="match status" value="1"/>
</dbReference>
<gene>
    <name evidence="11" type="ORF">EC973_004176</name>
</gene>
<organism evidence="11 12">
    <name type="scientific">Apophysomyces ossiformis</name>
    <dbReference type="NCBI Taxonomy" id="679940"/>
    <lineage>
        <taxon>Eukaryota</taxon>
        <taxon>Fungi</taxon>
        <taxon>Fungi incertae sedis</taxon>
        <taxon>Mucoromycota</taxon>
        <taxon>Mucoromycotina</taxon>
        <taxon>Mucoromycetes</taxon>
        <taxon>Mucorales</taxon>
        <taxon>Mucorineae</taxon>
        <taxon>Mucoraceae</taxon>
        <taxon>Apophysomyces</taxon>
    </lineage>
</organism>
<protein>
    <recommendedName>
        <fullName evidence="3">U1 small nuclear ribonucleoprotein 70 kDa</fullName>
    </recommendedName>
</protein>
<proteinExistence type="predicted"/>
<dbReference type="EMBL" id="JABAYA010000239">
    <property type="protein sequence ID" value="KAF7721738.1"/>
    <property type="molecule type" value="Genomic_DNA"/>
</dbReference>
<dbReference type="PANTHER" id="PTHR13952:SF5">
    <property type="entry name" value="U1 SMALL NUCLEAR RIBONUCLEOPROTEIN 70 KDA"/>
    <property type="match status" value="1"/>
</dbReference>
<evidence type="ECO:0000256" key="1">
    <source>
        <dbReference type="ARBA" id="ARBA00004324"/>
    </source>
</evidence>
<feature type="compositionally biased region" description="Gly residues" evidence="9">
    <location>
        <begin position="231"/>
        <end position="244"/>
    </location>
</feature>
<keyword evidence="8" id="KW-0175">Coiled coil</keyword>
<sequence>MTDKLPPNLLKLFAPRPPLPYAPPLDKDPEKRVGAKVTGIASLVDMLKNYDPDYVPWKTIEEKRKEKMETRKKKAQENLTKAEAEYNPENDANIQGNPFNTLFVARLSYELTDSDLLREFELYGPVKHLRLVKDTEGKSRGYAFIEYEREKDMKAAYKDADGLKILGRRIIVDVERGRTVKGWRPRRLAGGLGGTRDGRSQSSSHANRDRSSYNDYGHDRGYGRHGHDRGGYGGYGGGGGGYGYGRRDYDDRRRSRMRSRSRSPHGFKDRERERYGGGRGRDRSRDRMGRRDRERYA</sequence>
<dbReference type="InterPro" id="IPR051183">
    <property type="entry name" value="U1_U11-U12_snRNP_70-35kDa"/>
</dbReference>
<evidence type="ECO:0000256" key="8">
    <source>
        <dbReference type="SAM" id="Coils"/>
    </source>
</evidence>
<evidence type="ECO:0000313" key="12">
    <source>
        <dbReference type="Proteomes" id="UP000605846"/>
    </source>
</evidence>
<dbReference type="GO" id="GO:0000398">
    <property type="term" value="P:mRNA splicing, via spliceosome"/>
    <property type="evidence" value="ECO:0007669"/>
    <property type="project" value="TreeGrafter"/>
</dbReference>
<dbReference type="SMART" id="SM00360">
    <property type="entry name" value="RRM"/>
    <property type="match status" value="1"/>
</dbReference>
<dbReference type="InterPro" id="IPR022023">
    <property type="entry name" value="U1snRNP70_N"/>
</dbReference>
<dbReference type="GO" id="GO:0071011">
    <property type="term" value="C:precatalytic spliceosome"/>
    <property type="evidence" value="ECO:0007669"/>
    <property type="project" value="TreeGrafter"/>
</dbReference>
<evidence type="ECO:0000313" key="11">
    <source>
        <dbReference type="EMBL" id="KAF7721738.1"/>
    </source>
</evidence>
<evidence type="ECO:0000256" key="6">
    <source>
        <dbReference type="ARBA" id="ARBA00023274"/>
    </source>
</evidence>
<evidence type="ECO:0000259" key="10">
    <source>
        <dbReference type="PROSITE" id="PS50102"/>
    </source>
</evidence>
<feature type="region of interest" description="Disordered" evidence="9">
    <location>
        <begin position="1"/>
        <end position="33"/>
    </location>
</feature>
<dbReference type="GO" id="GO:0016607">
    <property type="term" value="C:nuclear speck"/>
    <property type="evidence" value="ECO:0007669"/>
    <property type="project" value="UniProtKB-SubCell"/>
</dbReference>
<keyword evidence="4 7" id="KW-0694">RNA-binding</keyword>
<keyword evidence="6" id="KW-0687">Ribonucleoprotein</keyword>
<feature type="compositionally biased region" description="Basic residues" evidence="9">
    <location>
        <begin position="254"/>
        <end position="265"/>
    </location>
</feature>
<dbReference type="GO" id="GO:0003729">
    <property type="term" value="F:mRNA binding"/>
    <property type="evidence" value="ECO:0007669"/>
    <property type="project" value="TreeGrafter"/>
</dbReference>
<comment type="subcellular location">
    <subcellularLocation>
        <location evidence="1">Nucleus speckle</location>
    </subcellularLocation>
    <subcellularLocation>
        <location evidence="2">Nucleus</location>
        <location evidence="2">Nucleoplasm</location>
    </subcellularLocation>
</comment>
<dbReference type="OrthoDB" id="4207594at2759"/>
<evidence type="ECO:0000256" key="9">
    <source>
        <dbReference type="SAM" id="MobiDB-lite"/>
    </source>
</evidence>
<feature type="domain" description="RRM" evidence="10">
    <location>
        <begin position="100"/>
        <end position="177"/>
    </location>
</feature>
<dbReference type="PROSITE" id="PS50102">
    <property type="entry name" value="RRM"/>
    <property type="match status" value="1"/>
</dbReference>
<dbReference type="InterPro" id="IPR035979">
    <property type="entry name" value="RBD_domain_sf"/>
</dbReference>
<dbReference type="Pfam" id="PF12220">
    <property type="entry name" value="U1snRNP70_N"/>
    <property type="match status" value="1"/>
</dbReference>
<dbReference type="InterPro" id="IPR012677">
    <property type="entry name" value="Nucleotide-bd_a/b_plait_sf"/>
</dbReference>
<evidence type="ECO:0000256" key="5">
    <source>
        <dbReference type="ARBA" id="ARBA00023242"/>
    </source>
</evidence>
<feature type="compositionally biased region" description="Basic and acidic residues" evidence="9">
    <location>
        <begin position="206"/>
        <end position="222"/>
    </location>
</feature>
<dbReference type="FunFam" id="3.30.70.330:FF:001585">
    <property type="entry name" value="U1 small nuclear ribonucleoprotein 70 kDa"/>
    <property type="match status" value="1"/>
</dbReference>
<evidence type="ECO:0000256" key="3">
    <source>
        <dbReference type="ARBA" id="ARBA00016996"/>
    </source>
</evidence>
<reference evidence="11" key="1">
    <citation type="submission" date="2020-01" db="EMBL/GenBank/DDBJ databases">
        <title>Genome Sequencing of Three Apophysomyces-Like Fungal Strains Confirms a Novel Fungal Genus in the Mucoromycota with divergent Burkholderia-like Endosymbiotic Bacteria.</title>
        <authorList>
            <person name="Stajich J.E."/>
            <person name="Macias A.M."/>
            <person name="Carter-House D."/>
            <person name="Lovett B."/>
            <person name="Kasson L.R."/>
            <person name="Berry K."/>
            <person name="Grigoriev I."/>
            <person name="Chang Y."/>
            <person name="Spatafora J."/>
            <person name="Kasson M.T."/>
        </authorList>
    </citation>
    <scope>NUCLEOTIDE SEQUENCE</scope>
    <source>
        <strain evidence="11">NRRL A-21654</strain>
    </source>
</reference>